<evidence type="ECO:0000256" key="1">
    <source>
        <dbReference type="ARBA" id="ARBA00022612"/>
    </source>
</evidence>
<dbReference type="AlphaFoldDB" id="A0A382MEY5"/>
<accession>A0A382MEY5</accession>
<dbReference type="InterPro" id="IPR035421">
    <property type="entry name" value="Terminase_6C"/>
</dbReference>
<dbReference type="Gene3D" id="3.40.50.300">
    <property type="entry name" value="P-loop containing nucleotide triphosphate hydrolases"/>
    <property type="match status" value="1"/>
</dbReference>
<evidence type="ECO:0000259" key="2">
    <source>
        <dbReference type="Pfam" id="PF17289"/>
    </source>
</evidence>
<dbReference type="Pfam" id="PF03237">
    <property type="entry name" value="Terminase_6N"/>
    <property type="match status" value="1"/>
</dbReference>
<feature type="non-terminal residue" evidence="3">
    <location>
        <position position="384"/>
    </location>
</feature>
<dbReference type="Gene3D" id="3.30.420.240">
    <property type="match status" value="1"/>
</dbReference>
<reference evidence="3" key="1">
    <citation type="submission" date="2018-05" db="EMBL/GenBank/DDBJ databases">
        <authorList>
            <person name="Lanie J.A."/>
            <person name="Ng W.-L."/>
            <person name="Kazmierczak K.M."/>
            <person name="Andrzejewski T.M."/>
            <person name="Davidsen T.M."/>
            <person name="Wayne K.J."/>
            <person name="Tettelin H."/>
            <person name="Glass J.I."/>
            <person name="Rusch D."/>
            <person name="Podicherti R."/>
            <person name="Tsui H.-C.T."/>
            <person name="Winkler M.E."/>
        </authorList>
    </citation>
    <scope>NUCLEOTIDE SEQUENCE</scope>
</reference>
<sequence>MTKLRFAYETCPDFLRAGCIAYNKGSIEFDNGSRILAQATTDNTGRGMSLSLVYLDEFAYVQPRIAQEFWTSLSPTLATGGKCIITSTPNQDNDQFAQIWKSAIDTSDDFGNEQKLGKNGFKSFTCHWSEHPERDEKWADEERAKIGEDRFRREHECEFITADETLITPLKLVILESIRPVRTEGQVRWYKELNKNSTYIIGLDPSMGTGSDYSAIQVFCLPGFQQVAEWKHNKTDVRNQMLILQSILETIYNITKDEEAIYYTIENNGIGRTSIQALDELGTSNFYGSLMNEPKTKGQTFHRGLTTTLKTKLEGCAKLKYFIENGKIKINSRNLIQELKTFVARGRAFEAKDGEHDDLVMAALLCVRIVHQLTKHDEDTFNEL</sequence>
<organism evidence="3">
    <name type="scientific">marine metagenome</name>
    <dbReference type="NCBI Taxonomy" id="408172"/>
    <lineage>
        <taxon>unclassified sequences</taxon>
        <taxon>metagenomes</taxon>
        <taxon>ecological metagenomes</taxon>
    </lineage>
</organism>
<dbReference type="EMBL" id="UINC01093278">
    <property type="protein sequence ID" value="SVC47573.1"/>
    <property type="molecule type" value="Genomic_DNA"/>
</dbReference>
<proteinExistence type="predicted"/>
<dbReference type="InterPro" id="IPR027417">
    <property type="entry name" value="P-loop_NTPase"/>
</dbReference>
<name>A0A382MEY5_9ZZZZ</name>
<evidence type="ECO:0000313" key="3">
    <source>
        <dbReference type="EMBL" id="SVC47573.1"/>
    </source>
</evidence>
<protein>
    <recommendedName>
        <fullName evidence="2">Terminase large subunit gp17-like C-terminal domain-containing protein</fullName>
    </recommendedName>
</protein>
<feature type="domain" description="Terminase large subunit gp17-like C-terminal" evidence="2">
    <location>
        <begin position="201"/>
        <end position="362"/>
    </location>
</feature>
<dbReference type="Pfam" id="PF17289">
    <property type="entry name" value="Terminase_6C"/>
    <property type="match status" value="1"/>
</dbReference>
<feature type="non-terminal residue" evidence="3">
    <location>
        <position position="1"/>
    </location>
</feature>
<keyword evidence="1" id="KW-1188">Viral release from host cell</keyword>
<gene>
    <name evidence="3" type="ORF">METZ01_LOCUS300427</name>
</gene>